<gene>
    <name evidence="9" type="ORF">NERG_02528</name>
    <name evidence="10" type="ORF">NESG_00543</name>
</gene>
<dbReference type="GO" id="GO:0003712">
    <property type="term" value="F:transcription coregulator activity"/>
    <property type="evidence" value="ECO:0007669"/>
    <property type="project" value="InterPro"/>
</dbReference>
<keyword evidence="5 8" id="KW-0010">Activator</keyword>
<reference evidence="10 11" key="3">
    <citation type="journal article" date="2014" name="Genome Announc.">
        <title>Genome Sequence of the Microsporidian Species Nematocida sp1 Strain ERTm6 (ATCC PRA-372).</title>
        <authorList>
            <person name="Bakowski M.A."/>
            <person name="Priest M."/>
            <person name="Young S."/>
            <person name="Cuomo C.A."/>
            <person name="Troemel E.R."/>
        </authorList>
    </citation>
    <scope>NUCLEOTIDE SEQUENCE [LARGE SCALE GENOMIC DNA]</scope>
    <source>
        <strain evidence="10 11">ERTm6</strain>
    </source>
</reference>
<comment type="similarity">
    <text evidence="2 8">Belongs to the Mediator complex subunit 31 family.</text>
</comment>
<name>H8ZG07_NEMA1</name>
<evidence type="ECO:0000256" key="7">
    <source>
        <dbReference type="ARBA" id="ARBA00023242"/>
    </source>
</evidence>
<dbReference type="Proteomes" id="UP000005622">
    <property type="component" value="Unassembled WGS sequence"/>
</dbReference>
<dbReference type="InterPro" id="IPR038089">
    <property type="entry name" value="Med31_sf"/>
</dbReference>
<evidence type="ECO:0000313" key="11">
    <source>
        <dbReference type="Proteomes" id="UP000054524"/>
    </source>
</evidence>
<accession>A0A086J5P6</accession>
<comment type="subcellular location">
    <subcellularLocation>
        <location evidence="1 8">Nucleus</location>
    </subcellularLocation>
</comment>
<dbReference type="HOGENOM" id="CLU_071681_5_2_1"/>
<dbReference type="STRING" id="944018.H8ZG07"/>
<reference evidence="9" key="1">
    <citation type="submission" date="2011-03" db="EMBL/GenBank/DDBJ databases">
        <title>The Genome Sequence of Nematocida sp1 strain ERTm2.</title>
        <authorList>
            <consortium name="The Broad Institute Genome Sequencing Platform"/>
            <consortium name="The Broad Institute Genome Sequencing Center for Infectious Disease"/>
            <person name="Cuomo C."/>
            <person name="Troemel E."/>
            <person name="Young S.K."/>
            <person name="Zeng Q."/>
            <person name="Gargeya S."/>
            <person name="Fitzgerald M."/>
            <person name="Haas B."/>
            <person name="Abouelleil A."/>
            <person name="Alvarado L."/>
            <person name="Arachchi H.M."/>
            <person name="Berlin A."/>
            <person name="Brown A."/>
            <person name="Chapman S.B."/>
            <person name="Chen Z."/>
            <person name="Dunbar C."/>
            <person name="Freedman E."/>
            <person name="Gearin G."/>
            <person name="Gellesch M."/>
            <person name="Goldberg J."/>
            <person name="Griggs A."/>
            <person name="Gujja S."/>
            <person name="Heilman E.R."/>
            <person name="Heiman D."/>
            <person name="Howarth C."/>
            <person name="Larson L."/>
            <person name="Lui A."/>
            <person name="MacDonald P.J.P."/>
            <person name="Mehta T."/>
            <person name="Montmayeur A."/>
            <person name="Murphy C."/>
            <person name="Neiman D."/>
            <person name="Pearson M."/>
            <person name="Priest M."/>
            <person name="Roberts A."/>
            <person name="Saif S."/>
            <person name="Shea T."/>
            <person name="Shenoy N."/>
            <person name="Sisk P."/>
            <person name="Stolte C."/>
            <person name="Sykes S."/>
            <person name="White J."/>
            <person name="Yandava C."/>
            <person name="Wortman J."/>
            <person name="Nusbaum C."/>
            <person name="Birren B."/>
        </authorList>
    </citation>
    <scope>NUCLEOTIDE SEQUENCE</scope>
    <source>
        <strain evidence="9">ERTm2</strain>
    </source>
</reference>
<dbReference type="EMBL" id="JH604642">
    <property type="protein sequence ID" value="EHY64451.1"/>
    <property type="molecule type" value="Genomic_DNA"/>
</dbReference>
<evidence type="ECO:0000256" key="6">
    <source>
        <dbReference type="ARBA" id="ARBA00023163"/>
    </source>
</evidence>
<proteinExistence type="inferred from homology"/>
<dbReference type="PANTHER" id="PTHR13186">
    <property type="entry name" value="MEDIATOR OF RNA POLYMERASE II TRANSCRIPTION SUBUNIT 31"/>
    <property type="match status" value="1"/>
</dbReference>
<keyword evidence="6 8" id="KW-0804">Transcription</keyword>
<evidence type="ECO:0000256" key="5">
    <source>
        <dbReference type="ARBA" id="ARBA00023159"/>
    </source>
</evidence>
<dbReference type="EMBL" id="AKIJ01000001">
    <property type="protein sequence ID" value="KFG27464.1"/>
    <property type="molecule type" value="Genomic_DNA"/>
</dbReference>
<dbReference type="Gene3D" id="1.10.10.1340">
    <property type="entry name" value="Mediator of RNA polymerase II, submodule Med31 (Soh1)"/>
    <property type="match status" value="1"/>
</dbReference>
<evidence type="ECO:0000256" key="4">
    <source>
        <dbReference type="ARBA" id="ARBA00023015"/>
    </source>
</evidence>
<organism evidence="9">
    <name type="scientific">Nematocida ausubeli (strain ATCC PRA-371 / ERTm2)</name>
    <name type="common">Nematode killer fungus</name>
    <dbReference type="NCBI Taxonomy" id="1913371"/>
    <lineage>
        <taxon>Eukaryota</taxon>
        <taxon>Fungi</taxon>
        <taxon>Fungi incertae sedis</taxon>
        <taxon>Microsporidia</taxon>
        <taxon>Nematocida</taxon>
    </lineage>
</organism>
<evidence type="ECO:0000256" key="1">
    <source>
        <dbReference type="ARBA" id="ARBA00004123"/>
    </source>
</evidence>
<accession>H8ZG07</accession>
<sequence length="96" mass="11947">MSRFVEELEFVQCLCNPQYLQYLYQQGYFSRPDFMEYLAYLQYWKRPEYAKYLFFPQALNILHLLVTSKEFVDALKYKQVVELIASQQYFQWKNRR</sequence>
<dbReference type="InterPro" id="IPR008831">
    <property type="entry name" value="Mediator_Med31"/>
</dbReference>
<dbReference type="Pfam" id="PF05669">
    <property type="entry name" value="Med31"/>
    <property type="match status" value="1"/>
</dbReference>
<dbReference type="AlphaFoldDB" id="H8ZG07"/>
<evidence type="ECO:0000313" key="9">
    <source>
        <dbReference type="EMBL" id="EHY64451.1"/>
    </source>
</evidence>
<comment type="subunit">
    <text evidence="8">Component of the Mediator complex.</text>
</comment>
<dbReference type="Proteomes" id="UP000054524">
    <property type="component" value="Unassembled WGS sequence"/>
</dbReference>
<evidence type="ECO:0000256" key="2">
    <source>
        <dbReference type="ARBA" id="ARBA00006378"/>
    </source>
</evidence>
<evidence type="ECO:0000256" key="3">
    <source>
        <dbReference type="ARBA" id="ARBA00019660"/>
    </source>
</evidence>
<comment type="function">
    <text evidence="8">Component of the Mediator complex, a coactivator involved in the regulated transcription of nearly all RNA polymerase II-dependent genes. Mediator functions as a bridge to convey information from gene-specific regulatory proteins to the basal RNA polymerase II transcription machinery. Mediator is recruited to promoters by direct interactions with regulatory proteins and serves as a scaffold for the assembly of a functional preinitiation complex with RNA polymerase II and the general transcription factors.</text>
</comment>
<dbReference type="GO" id="GO:0006355">
    <property type="term" value="P:regulation of DNA-templated transcription"/>
    <property type="evidence" value="ECO:0007669"/>
    <property type="project" value="InterPro"/>
</dbReference>
<evidence type="ECO:0000256" key="8">
    <source>
        <dbReference type="RuleBase" id="RU364129"/>
    </source>
</evidence>
<keyword evidence="7 8" id="KW-0539">Nucleus</keyword>
<keyword evidence="11" id="KW-1185">Reference proteome</keyword>
<dbReference type="GO" id="GO:0016592">
    <property type="term" value="C:mediator complex"/>
    <property type="evidence" value="ECO:0007669"/>
    <property type="project" value="InterPro"/>
</dbReference>
<reference evidence="10" key="2">
    <citation type="submission" date="2012-10" db="EMBL/GenBank/DDBJ databases">
        <authorList>
            <consortium name="The Broad Institute Genome Sequencing Platform"/>
            <consortium name="The Broad Institute Genome Sequencing Center for Infectious Disease"/>
            <person name="Cuomo C."/>
            <person name="Troemel E."/>
            <person name="Walker B."/>
            <person name="Young S.K."/>
            <person name="Zeng Q."/>
            <person name="Gargeya S."/>
            <person name="Fitzgerald M."/>
            <person name="Haas B."/>
            <person name="Abouelleil A."/>
            <person name="Alvarado L."/>
            <person name="Arachchi H.M."/>
            <person name="Berlin A.M."/>
            <person name="Chapman S.B."/>
            <person name="Goldberg J."/>
            <person name="Griggs A."/>
            <person name="Gujja S."/>
            <person name="Hansen M."/>
            <person name="Howarth C."/>
            <person name="Imamovic A."/>
            <person name="Larimer J."/>
            <person name="McCowan C."/>
            <person name="Murphy C."/>
            <person name="Neiman D."/>
            <person name="Pearson M."/>
            <person name="Priest M."/>
            <person name="Roberts A."/>
            <person name="Saif S."/>
            <person name="Shea T."/>
            <person name="Sisk P."/>
            <person name="Sykes S."/>
            <person name="Wortman J."/>
            <person name="Nusbaum C."/>
            <person name="Birren B."/>
        </authorList>
    </citation>
    <scope>NUCLEOTIDE SEQUENCE</scope>
    <source>
        <strain evidence="10">ERTm6</strain>
    </source>
</reference>
<keyword evidence="4 8" id="KW-0805">Transcription regulation</keyword>
<protein>
    <recommendedName>
        <fullName evidence="3 8">Mediator of RNA polymerase II transcription subunit 31</fullName>
    </recommendedName>
</protein>
<dbReference type="OrthoDB" id="10257739at2759"/>
<evidence type="ECO:0000313" key="10">
    <source>
        <dbReference type="EMBL" id="KFG27464.1"/>
    </source>
</evidence>